<sequence>MENRYIVKVGEDHTFVFSQEDLDQLDLIKTDQRNFHLIHENQNYAVSFSESNFQKKQYQVVVNGIKNNVHIQNPLATLIKEMGLSVGNAAQVSSLIAPMPGLILELSVAVGQTVKEGETLLILEAMKMENALAAPRDGVIAAINVAQGDAVDKKQVLLTFED</sequence>
<dbReference type="CDD" id="cd06850">
    <property type="entry name" value="biotinyl_domain"/>
    <property type="match status" value="1"/>
</dbReference>
<dbReference type="Proteomes" id="UP000191680">
    <property type="component" value="Unassembled WGS sequence"/>
</dbReference>
<dbReference type="PANTHER" id="PTHR45266:SF3">
    <property type="entry name" value="OXALOACETATE DECARBOXYLASE ALPHA CHAIN"/>
    <property type="match status" value="1"/>
</dbReference>
<evidence type="ECO:0000313" key="4">
    <source>
        <dbReference type="Proteomes" id="UP000191680"/>
    </source>
</evidence>
<accession>A0A1V6LQ48</accession>
<dbReference type="RefSeq" id="WP_080319316.1">
    <property type="nucleotide sequence ID" value="NZ_MTBC01000007.1"/>
</dbReference>
<dbReference type="InterPro" id="IPR011053">
    <property type="entry name" value="Single_hybrid_motif"/>
</dbReference>
<evidence type="ECO:0000259" key="2">
    <source>
        <dbReference type="PROSITE" id="PS50968"/>
    </source>
</evidence>
<keyword evidence="4" id="KW-1185">Reference proteome</keyword>
<evidence type="ECO:0000313" key="3">
    <source>
        <dbReference type="EMBL" id="OQD42292.1"/>
    </source>
</evidence>
<dbReference type="OrthoDB" id="9812676at2"/>
<gene>
    <name evidence="3" type="ORF">BUL40_11015</name>
</gene>
<reference evidence="3 4" key="1">
    <citation type="submission" date="2016-12" db="EMBL/GenBank/DDBJ databases">
        <authorList>
            <person name="Song W.-J."/>
            <person name="Kurnit D.M."/>
        </authorList>
    </citation>
    <scope>NUCLEOTIDE SEQUENCE [LARGE SCALE GENOMIC DNA]</scope>
    <source>
        <strain evidence="3 4">HSG9</strain>
    </source>
</reference>
<dbReference type="InterPro" id="IPR000089">
    <property type="entry name" value="Biotin_lipoyl"/>
</dbReference>
<dbReference type="AlphaFoldDB" id="A0A1V6LQ48"/>
<dbReference type="PROSITE" id="PS50968">
    <property type="entry name" value="BIOTINYL_LIPOYL"/>
    <property type="match status" value="1"/>
</dbReference>
<dbReference type="EMBL" id="MTBC01000007">
    <property type="protein sequence ID" value="OQD42292.1"/>
    <property type="molecule type" value="Genomic_DNA"/>
</dbReference>
<proteinExistence type="predicted"/>
<comment type="caution">
    <text evidence="3">The sequence shown here is derived from an EMBL/GenBank/DDBJ whole genome shotgun (WGS) entry which is preliminary data.</text>
</comment>
<dbReference type="SUPFAM" id="SSF51230">
    <property type="entry name" value="Single hybrid motif"/>
    <property type="match status" value="1"/>
</dbReference>
<organism evidence="3 4">
    <name type="scientific">Croceivirga radicis</name>
    <dbReference type="NCBI Taxonomy" id="1929488"/>
    <lineage>
        <taxon>Bacteria</taxon>
        <taxon>Pseudomonadati</taxon>
        <taxon>Bacteroidota</taxon>
        <taxon>Flavobacteriia</taxon>
        <taxon>Flavobacteriales</taxon>
        <taxon>Flavobacteriaceae</taxon>
        <taxon>Croceivirga</taxon>
    </lineage>
</organism>
<dbReference type="PROSITE" id="PS00188">
    <property type="entry name" value="BIOTIN"/>
    <property type="match status" value="1"/>
</dbReference>
<dbReference type="Gene3D" id="2.40.50.100">
    <property type="match status" value="1"/>
</dbReference>
<dbReference type="Pfam" id="PF00364">
    <property type="entry name" value="Biotin_lipoyl"/>
    <property type="match status" value="1"/>
</dbReference>
<dbReference type="InterPro" id="IPR001882">
    <property type="entry name" value="Biotin_BS"/>
</dbReference>
<evidence type="ECO:0000256" key="1">
    <source>
        <dbReference type="ARBA" id="ARBA00023267"/>
    </source>
</evidence>
<name>A0A1V6LQ48_9FLAO</name>
<dbReference type="PANTHER" id="PTHR45266">
    <property type="entry name" value="OXALOACETATE DECARBOXYLASE ALPHA CHAIN"/>
    <property type="match status" value="1"/>
</dbReference>
<dbReference type="InterPro" id="IPR050709">
    <property type="entry name" value="Biotin_Carboxyl_Carrier/Decarb"/>
</dbReference>
<keyword evidence="1" id="KW-0092">Biotin</keyword>
<protein>
    <recommendedName>
        <fullName evidence="2">Lipoyl-binding domain-containing protein</fullName>
    </recommendedName>
</protein>
<dbReference type="FunFam" id="2.40.50.100:FF:000003">
    <property type="entry name" value="Acetyl-CoA carboxylase biotin carboxyl carrier protein"/>
    <property type="match status" value="1"/>
</dbReference>
<feature type="domain" description="Lipoyl-binding" evidence="2">
    <location>
        <begin position="79"/>
        <end position="161"/>
    </location>
</feature>